<keyword evidence="4" id="KW-1185">Reference proteome</keyword>
<dbReference type="Gene3D" id="3.30.70.270">
    <property type="match status" value="1"/>
</dbReference>
<evidence type="ECO:0000313" key="4">
    <source>
        <dbReference type="Proteomes" id="UP000027002"/>
    </source>
</evidence>
<proteinExistence type="predicted"/>
<organism evidence="3 4">
    <name type="scientific">Ustilaginoidea virens</name>
    <name type="common">Rice false smut fungus</name>
    <name type="synonym">Villosiclava virens</name>
    <dbReference type="NCBI Taxonomy" id="1159556"/>
    <lineage>
        <taxon>Eukaryota</taxon>
        <taxon>Fungi</taxon>
        <taxon>Dikarya</taxon>
        <taxon>Ascomycota</taxon>
        <taxon>Pezizomycotina</taxon>
        <taxon>Sordariomycetes</taxon>
        <taxon>Hypocreomycetidae</taxon>
        <taxon>Hypocreales</taxon>
        <taxon>Clavicipitaceae</taxon>
        <taxon>Ustilaginoidea</taxon>
    </lineage>
</organism>
<gene>
    <name evidence="3" type="ORF">UV8b_03995</name>
</gene>
<name>A0A8E5HRD4_USTVR</name>
<dbReference type="EMBL" id="CP072755">
    <property type="protein sequence ID" value="QUC19754.1"/>
    <property type="molecule type" value="Genomic_DNA"/>
</dbReference>
<dbReference type="KEGG" id="uvi:66064773"/>
<dbReference type="Gene3D" id="3.10.10.10">
    <property type="entry name" value="HIV Type 1 Reverse Transcriptase, subunit A, domain 1"/>
    <property type="match status" value="1"/>
</dbReference>
<sequence>MVAGSSSTTLVEKTRLWILAPARTGPATEGRKTRARGVHGRAFKPIGTIKQTKKIDEKRRRGQGIMAKLANATHITVVAAMSFYYQWLIHPDSRWAFTVVTHDSQYTFHAPILGYKGFNSYVQRRMDSTLRGSIADAYCDDIVIASSSFQLHILDLVDLSTRLIDPPTRPIDLLRAVLAKIT</sequence>
<evidence type="ECO:0000313" key="3">
    <source>
        <dbReference type="EMBL" id="QUC19754.1"/>
    </source>
</evidence>
<dbReference type="GeneID" id="66064773"/>
<dbReference type="RefSeq" id="XP_042997427.1">
    <property type="nucleotide sequence ID" value="XM_043141493.1"/>
</dbReference>
<evidence type="ECO:0008006" key="5">
    <source>
        <dbReference type="Google" id="ProtNLM"/>
    </source>
</evidence>
<keyword evidence="2" id="KW-0496">Mitochondrion</keyword>
<comment type="subcellular location">
    <subcellularLocation>
        <location evidence="1">Mitochondrion</location>
    </subcellularLocation>
</comment>
<dbReference type="Proteomes" id="UP000027002">
    <property type="component" value="Chromosome 3"/>
</dbReference>
<dbReference type="GO" id="GO:0005739">
    <property type="term" value="C:mitochondrion"/>
    <property type="evidence" value="ECO:0007669"/>
    <property type="project" value="UniProtKB-SubCell"/>
</dbReference>
<accession>A0A8E5HRD4</accession>
<evidence type="ECO:0000256" key="1">
    <source>
        <dbReference type="ARBA" id="ARBA00004173"/>
    </source>
</evidence>
<evidence type="ECO:0000256" key="2">
    <source>
        <dbReference type="ARBA" id="ARBA00023128"/>
    </source>
</evidence>
<protein>
    <recommendedName>
        <fullName evidence="5">Reverse transcriptase domain-containing protein</fullName>
    </recommendedName>
</protein>
<dbReference type="InterPro" id="IPR043502">
    <property type="entry name" value="DNA/RNA_pol_sf"/>
</dbReference>
<dbReference type="AlphaFoldDB" id="A0A8E5HRD4"/>
<dbReference type="OrthoDB" id="5106181at2759"/>
<dbReference type="SUPFAM" id="SSF56672">
    <property type="entry name" value="DNA/RNA polymerases"/>
    <property type="match status" value="1"/>
</dbReference>
<reference evidence="3" key="1">
    <citation type="submission" date="2020-03" db="EMBL/GenBank/DDBJ databases">
        <title>A mixture of massive structural variations and highly conserved coding sequences in Ustilaginoidea virens genome.</title>
        <authorList>
            <person name="Zhang K."/>
            <person name="Zhao Z."/>
            <person name="Zhang Z."/>
            <person name="Li Y."/>
            <person name="Hsiang T."/>
            <person name="Sun W."/>
        </authorList>
    </citation>
    <scope>NUCLEOTIDE SEQUENCE</scope>
    <source>
        <strain evidence="3">UV-8b</strain>
    </source>
</reference>
<dbReference type="InterPro" id="IPR043128">
    <property type="entry name" value="Rev_trsase/Diguanyl_cyclase"/>
</dbReference>